<evidence type="ECO:0000256" key="1">
    <source>
        <dbReference type="SAM" id="SignalP"/>
    </source>
</evidence>
<feature type="chain" id="PRO_5007857000" description="Fungal N-terminal domain-containing protein" evidence="1">
    <location>
        <begin position="27"/>
        <end position="208"/>
    </location>
</feature>
<protein>
    <recommendedName>
        <fullName evidence="4">Fungal N-terminal domain-containing protein</fullName>
    </recommendedName>
</protein>
<organism evidence="2 3">
    <name type="scientific">Exidia glandulosa HHB12029</name>
    <dbReference type="NCBI Taxonomy" id="1314781"/>
    <lineage>
        <taxon>Eukaryota</taxon>
        <taxon>Fungi</taxon>
        <taxon>Dikarya</taxon>
        <taxon>Basidiomycota</taxon>
        <taxon>Agaricomycotina</taxon>
        <taxon>Agaricomycetes</taxon>
        <taxon>Auriculariales</taxon>
        <taxon>Exidiaceae</taxon>
        <taxon>Exidia</taxon>
    </lineage>
</organism>
<evidence type="ECO:0000313" key="2">
    <source>
        <dbReference type="EMBL" id="KZV86106.1"/>
    </source>
</evidence>
<feature type="signal peptide" evidence="1">
    <location>
        <begin position="1"/>
        <end position="26"/>
    </location>
</feature>
<dbReference type="AlphaFoldDB" id="A0A165E5E3"/>
<keyword evidence="3" id="KW-1185">Reference proteome</keyword>
<evidence type="ECO:0000313" key="3">
    <source>
        <dbReference type="Proteomes" id="UP000077266"/>
    </source>
</evidence>
<reference evidence="2 3" key="1">
    <citation type="journal article" date="2016" name="Mol. Biol. Evol.">
        <title>Comparative Genomics of Early-Diverging Mushroom-Forming Fungi Provides Insights into the Origins of Lignocellulose Decay Capabilities.</title>
        <authorList>
            <person name="Nagy L.G."/>
            <person name="Riley R."/>
            <person name="Tritt A."/>
            <person name="Adam C."/>
            <person name="Daum C."/>
            <person name="Floudas D."/>
            <person name="Sun H."/>
            <person name="Yadav J.S."/>
            <person name="Pangilinan J."/>
            <person name="Larsson K.H."/>
            <person name="Matsuura K."/>
            <person name="Barry K."/>
            <person name="Labutti K."/>
            <person name="Kuo R."/>
            <person name="Ohm R.A."/>
            <person name="Bhattacharya S.S."/>
            <person name="Shirouzu T."/>
            <person name="Yoshinaga Y."/>
            <person name="Martin F.M."/>
            <person name="Grigoriev I.V."/>
            <person name="Hibbett D.S."/>
        </authorList>
    </citation>
    <scope>NUCLEOTIDE SEQUENCE [LARGE SCALE GENOMIC DNA]</scope>
    <source>
        <strain evidence="2 3">HHB12029</strain>
    </source>
</reference>
<dbReference type="EMBL" id="KV426166">
    <property type="protein sequence ID" value="KZV86106.1"/>
    <property type="molecule type" value="Genomic_DNA"/>
</dbReference>
<sequence length="208" mass="23363">MPITPLSLGDIVTLLSLALAIRRVLAEASESSAQIRNLVADIDSFTHSLYSVQEVLRDYEHDSERPLPGDIKNGLGHAVSICQETLETLNSRINDYRERLSRPLGARVWQKYWTACAWEILGGKRETEAVKRRLMDQIQVIQTYLALLQAHAQSKRQRERQTMAAALVSELSTRVPIGVPMYFLNREGLAFQPLAAVSFEASIRPSCT</sequence>
<gene>
    <name evidence="2" type="ORF">EXIGLDRAFT_752972</name>
</gene>
<name>A0A165E5E3_EXIGL</name>
<keyword evidence="1" id="KW-0732">Signal</keyword>
<dbReference type="Proteomes" id="UP000077266">
    <property type="component" value="Unassembled WGS sequence"/>
</dbReference>
<accession>A0A165E5E3</accession>
<dbReference type="OrthoDB" id="3271094at2759"/>
<dbReference type="InParanoid" id="A0A165E5E3"/>
<evidence type="ECO:0008006" key="4">
    <source>
        <dbReference type="Google" id="ProtNLM"/>
    </source>
</evidence>
<proteinExistence type="predicted"/>
<dbReference type="PANTHER" id="PTHR38886:SF1">
    <property type="entry name" value="NACHT-NTPASE AND P-LOOP NTPASES N-TERMINAL DOMAIN-CONTAINING PROTEIN"/>
    <property type="match status" value="1"/>
</dbReference>
<dbReference type="PANTHER" id="PTHR38886">
    <property type="entry name" value="SESA DOMAIN-CONTAINING PROTEIN"/>
    <property type="match status" value="1"/>
</dbReference>